<evidence type="ECO:0000313" key="3">
    <source>
        <dbReference type="Proteomes" id="UP000295543"/>
    </source>
</evidence>
<protein>
    <submittedName>
        <fullName evidence="2">Uncharacterized protein</fullName>
    </submittedName>
</protein>
<comment type="caution">
    <text evidence="2">The sequence shown here is derived from an EMBL/GenBank/DDBJ whole genome shotgun (WGS) entry which is preliminary data.</text>
</comment>
<evidence type="ECO:0000313" key="2">
    <source>
        <dbReference type="EMBL" id="TDK29983.1"/>
    </source>
</evidence>
<sequence length="468" mass="47838">MLNKKVLAAAVVGSLLAGNAFAVDFSATNPASTAARFASEIKTTTGTNATTFTGQGVNIVWNSGYAYSPGEVRYIRVEASPHVQFQPGFTPVISAGPQGQTYAVAGNVNGSGTNVITFSITAGDAGAPATTKITLPVVAKVSAIQNANVAVALYDQPSQAQAGGTTGLIAGGSFQGAYFSFANSLRWVGEAQTATADVNATPAFTRFLYGNNSATLNNGFGLTTIEGGTLTAASLPVSVDTLLDLEESEVNIEGDFSFVASSGATPYNAAARGRVQALGTSAAALTATSATFNLTSTSGNFWVEKLVGDSWNPVIQASNYTASLDGVSANTTAYNLPVVASGVIGNIVRNGTELQAPLAQVPAGWVSRVALTNTGNTARPYTIRVIGEEGQSFETANLTGTVPANGTRVIDLNAVLTGFGDSTRPRGTLLINVAGPAGQIEGLYQIVNPASGSISNHILARPAAPVWW</sequence>
<dbReference type="EMBL" id="SMTG01000005">
    <property type="protein sequence ID" value="TDK29983.1"/>
    <property type="molecule type" value="Genomic_DNA"/>
</dbReference>
<dbReference type="Proteomes" id="UP000295543">
    <property type="component" value="Unassembled WGS sequence"/>
</dbReference>
<dbReference type="OrthoDB" id="6057519at2"/>
<reference evidence="2 3" key="1">
    <citation type="submission" date="2019-03" db="EMBL/GenBank/DDBJ databases">
        <title>Luteimonas zhaokaii sp.nov., isolated from the rectal contents of Plateau pika in Yushu, Qinghai Province, China.</title>
        <authorList>
            <person name="Zhang G."/>
        </authorList>
    </citation>
    <scope>NUCLEOTIDE SEQUENCE [LARGE SCALE GENOMIC DNA]</scope>
    <source>
        <strain evidence="2 3">THG-MD21</strain>
    </source>
</reference>
<feature type="signal peptide" evidence="1">
    <location>
        <begin position="1"/>
        <end position="22"/>
    </location>
</feature>
<name>A0A4R5U7E5_9GAMM</name>
<evidence type="ECO:0000256" key="1">
    <source>
        <dbReference type="SAM" id="SignalP"/>
    </source>
</evidence>
<dbReference type="AlphaFoldDB" id="A0A4R5U7E5"/>
<keyword evidence="1" id="KW-0732">Signal</keyword>
<feature type="chain" id="PRO_5021009388" evidence="1">
    <location>
        <begin position="23"/>
        <end position="468"/>
    </location>
</feature>
<keyword evidence="3" id="KW-1185">Reference proteome</keyword>
<organism evidence="2 3">
    <name type="scientific">Luteimonas terrae</name>
    <dbReference type="NCBI Taxonomy" id="1530191"/>
    <lineage>
        <taxon>Bacteria</taxon>
        <taxon>Pseudomonadati</taxon>
        <taxon>Pseudomonadota</taxon>
        <taxon>Gammaproteobacteria</taxon>
        <taxon>Lysobacterales</taxon>
        <taxon>Lysobacteraceae</taxon>
        <taxon>Luteimonas</taxon>
    </lineage>
</organism>
<proteinExistence type="predicted"/>
<accession>A0A4R5U7E5</accession>
<dbReference type="RefSeq" id="WP_133394176.1">
    <property type="nucleotide sequence ID" value="NZ_SMTG01000005.1"/>
</dbReference>
<gene>
    <name evidence="2" type="ORF">E2F49_12315</name>
</gene>